<keyword evidence="1" id="KW-0732">Signal</keyword>
<dbReference type="Pfam" id="PF14344">
    <property type="entry name" value="DUF4397"/>
    <property type="match status" value="1"/>
</dbReference>
<feature type="chain" id="PRO_5032524519" evidence="1">
    <location>
        <begin position="20"/>
        <end position="230"/>
    </location>
</feature>
<keyword evidence="4" id="KW-1185">Reference proteome</keyword>
<evidence type="ECO:0000313" key="3">
    <source>
        <dbReference type="EMBL" id="NLR65877.1"/>
    </source>
</evidence>
<evidence type="ECO:0000259" key="2">
    <source>
        <dbReference type="Pfam" id="PF14344"/>
    </source>
</evidence>
<evidence type="ECO:0000313" key="4">
    <source>
        <dbReference type="Proteomes" id="UP000570474"/>
    </source>
</evidence>
<protein>
    <submittedName>
        <fullName evidence="3">DUF4397 domain-containing protein</fullName>
    </submittedName>
</protein>
<proteinExistence type="predicted"/>
<name>A0A847RZ01_9BACT</name>
<accession>A0A847RZ01</accession>
<reference evidence="3 4" key="1">
    <citation type="submission" date="2020-04" db="EMBL/GenBank/DDBJ databases">
        <authorList>
            <person name="Yin C."/>
        </authorList>
    </citation>
    <scope>NUCLEOTIDE SEQUENCE [LARGE SCALE GENOMIC DNA]</scope>
    <source>
        <strain evidence="3 4">Ae27</strain>
    </source>
</reference>
<dbReference type="InterPro" id="IPR025510">
    <property type="entry name" value="DUF4397"/>
</dbReference>
<dbReference type="AlphaFoldDB" id="A0A847RZ01"/>
<dbReference type="EMBL" id="JABAIA010000002">
    <property type="protein sequence ID" value="NLR65877.1"/>
    <property type="molecule type" value="Genomic_DNA"/>
</dbReference>
<dbReference type="RefSeq" id="WP_168871842.1">
    <property type="nucleotide sequence ID" value="NZ_JABAIA010000002.1"/>
</dbReference>
<comment type="caution">
    <text evidence="3">The sequence shown here is derived from an EMBL/GenBank/DDBJ whole genome shotgun (WGS) entry which is preliminary data.</text>
</comment>
<dbReference type="Proteomes" id="UP000570474">
    <property type="component" value="Unassembled WGS sequence"/>
</dbReference>
<feature type="signal peptide" evidence="1">
    <location>
        <begin position="1"/>
        <end position="19"/>
    </location>
</feature>
<sequence length="230" mass="26093">MKKLLIVVLGWLIVMTACKKNSDSAIPVTSSSFMFFNGVPDKAYDIWLDSAKVGSKVIFGQHTPYQSMRAQLYTIYMVDTSNPRDTIRVGQINLRNKRFFSAYLGYDSANKVLAFRTLEDDLNPPAAADSMKLRVISLNYAFRSNGQAVTMDLFSQNNKFFRGLGFMQFTQYITLFGDSTYHFNFRPTDDTTAIPNKLDFPSQHGKVYTLITIGNTLSSDKFKTFTITHN</sequence>
<feature type="domain" description="DUF4397" evidence="2">
    <location>
        <begin position="35"/>
        <end position="139"/>
    </location>
</feature>
<dbReference type="PROSITE" id="PS51257">
    <property type="entry name" value="PROKAR_LIPOPROTEIN"/>
    <property type="match status" value="1"/>
</dbReference>
<evidence type="ECO:0000256" key="1">
    <source>
        <dbReference type="SAM" id="SignalP"/>
    </source>
</evidence>
<gene>
    <name evidence="3" type="ORF">HGH92_16335</name>
</gene>
<organism evidence="3 4">
    <name type="scientific">Chitinophaga varians</name>
    <dbReference type="NCBI Taxonomy" id="2202339"/>
    <lineage>
        <taxon>Bacteria</taxon>
        <taxon>Pseudomonadati</taxon>
        <taxon>Bacteroidota</taxon>
        <taxon>Chitinophagia</taxon>
        <taxon>Chitinophagales</taxon>
        <taxon>Chitinophagaceae</taxon>
        <taxon>Chitinophaga</taxon>
    </lineage>
</organism>